<name>A0A8H6ATI2_9HELO</name>
<organism evidence="1 2">
    <name type="scientific">Botrytis fragariae</name>
    <dbReference type="NCBI Taxonomy" id="1964551"/>
    <lineage>
        <taxon>Eukaryota</taxon>
        <taxon>Fungi</taxon>
        <taxon>Dikarya</taxon>
        <taxon>Ascomycota</taxon>
        <taxon>Pezizomycotina</taxon>
        <taxon>Leotiomycetes</taxon>
        <taxon>Helotiales</taxon>
        <taxon>Sclerotiniaceae</taxon>
        <taxon>Botrytis</taxon>
    </lineage>
</organism>
<dbReference type="RefSeq" id="XP_037192315.1">
    <property type="nucleotide sequence ID" value="XM_037335220.1"/>
</dbReference>
<protein>
    <submittedName>
        <fullName evidence="1">Uncharacterized protein</fullName>
    </submittedName>
</protein>
<sequence>MLQTPKNLRGRSHGFPDLNFEATAHIMTIEADMTQYLRFKGFYRHPATRTLFVWVGDSSGDNFYGSRKIEPLAFDQSTIAILHGSKDISQPPSIVRRINMCENLIAMSDNSILDGRLEMHHRRSRKRYEQKRL</sequence>
<comment type="caution">
    <text evidence="1">The sequence shown here is derived from an EMBL/GenBank/DDBJ whole genome shotgun (WGS) entry which is preliminary data.</text>
</comment>
<dbReference type="OrthoDB" id="3559874at2759"/>
<proteinExistence type="predicted"/>
<gene>
    <name evidence="1" type="ORF">Bfra_004828</name>
</gene>
<dbReference type="Proteomes" id="UP000531561">
    <property type="component" value="Unassembled WGS sequence"/>
</dbReference>
<reference evidence="1 2" key="1">
    <citation type="journal article" date="2020" name="Phytopathology">
        <title>A high-quality genome resource of Botrytis fragariae, a new and rapidly spreading fungal pathogen causing strawberry gray mold in the U.S.A.</title>
        <authorList>
            <person name="Wu Y."/>
            <person name="Saski C.A."/>
            <person name="Schnabel G."/>
            <person name="Xiao S."/>
            <person name="Hu M."/>
        </authorList>
    </citation>
    <scope>NUCLEOTIDE SEQUENCE [LARGE SCALE GENOMIC DNA]</scope>
    <source>
        <strain evidence="1 2">BVB16</strain>
    </source>
</reference>
<dbReference type="GeneID" id="59258912"/>
<dbReference type="EMBL" id="JABFCT010000008">
    <property type="protein sequence ID" value="KAF5873369.1"/>
    <property type="molecule type" value="Genomic_DNA"/>
</dbReference>
<evidence type="ECO:0000313" key="2">
    <source>
        <dbReference type="Proteomes" id="UP000531561"/>
    </source>
</evidence>
<evidence type="ECO:0000313" key="1">
    <source>
        <dbReference type="EMBL" id="KAF5873369.1"/>
    </source>
</evidence>
<keyword evidence="2" id="KW-1185">Reference proteome</keyword>
<dbReference type="AlphaFoldDB" id="A0A8H6ATI2"/>
<accession>A0A8H6ATI2</accession>